<proteinExistence type="predicted"/>
<feature type="compositionally biased region" description="Basic and acidic residues" evidence="1">
    <location>
        <begin position="33"/>
        <end position="42"/>
    </location>
</feature>
<dbReference type="Proteomes" id="UP000712281">
    <property type="component" value="Unassembled WGS sequence"/>
</dbReference>
<organism evidence="2 3">
    <name type="scientific">Brassica cretica</name>
    <name type="common">Mustard</name>
    <dbReference type="NCBI Taxonomy" id="69181"/>
    <lineage>
        <taxon>Eukaryota</taxon>
        <taxon>Viridiplantae</taxon>
        <taxon>Streptophyta</taxon>
        <taxon>Embryophyta</taxon>
        <taxon>Tracheophyta</taxon>
        <taxon>Spermatophyta</taxon>
        <taxon>Magnoliopsida</taxon>
        <taxon>eudicotyledons</taxon>
        <taxon>Gunneridae</taxon>
        <taxon>Pentapetalae</taxon>
        <taxon>rosids</taxon>
        <taxon>malvids</taxon>
        <taxon>Brassicales</taxon>
        <taxon>Brassicaceae</taxon>
        <taxon>Brassiceae</taxon>
        <taxon>Brassica</taxon>
    </lineage>
</organism>
<gene>
    <name evidence="2" type="ORF">F2Q68_00009053</name>
</gene>
<protein>
    <submittedName>
        <fullName evidence="2">Uncharacterized protein</fullName>
    </submittedName>
</protein>
<feature type="compositionally biased region" description="Polar residues" evidence="1">
    <location>
        <begin position="1"/>
        <end position="10"/>
    </location>
</feature>
<feature type="region of interest" description="Disordered" evidence="1">
    <location>
        <begin position="1"/>
        <end position="42"/>
    </location>
</feature>
<reference evidence="2" key="1">
    <citation type="submission" date="2019-12" db="EMBL/GenBank/DDBJ databases">
        <title>Genome sequencing and annotation of Brassica cretica.</title>
        <authorList>
            <person name="Studholme D.J."/>
            <person name="Sarris P.F."/>
        </authorList>
    </citation>
    <scope>NUCLEOTIDE SEQUENCE</scope>
    <source>
        <strain evidence="2">PFS-001/15</strain>
        <tissue evidence="2">Leaf</tissue>
    </source>
</reference>
<name>A0A8S9KW67_BRACR</name>
<evidence type="ECO:0000313" key="2">
    <source>
        <dbReference type="EMBL" id="KAF2599314.1"/>
    </source>
</evidence>
<comment type="caution">
    <text evidence="2">The sequence shown here is derived from an EMBL/GenBank/DDBJ whole genome shotgun (WGS) entry which is preliminary data.</text>
</comment>
<sequence length="57" mass="6651">MIADGGNSQRARLERIGDFPNKPTSEEDDDQTDREREILSLRELRDQKSERISLSLY</sequence>
<accession>A0A8S9KW67</accession>
<dbReference type="AlphaFoldDB" id="A0A8S9KW67"/>
<dbReference type="EMBL" id="QGKW02000717">
    <property type="protein sequence ID" value="KAF2599314.1"/>
    <property type="molecule type" value="Genomic_DNA"/>
</dbReference>
<evidence type="ECO:0000313" key="3">
    <source>
        <dbReference type="Proteomes" id="UP000712281"/>
    </source>
</evidence>
<evidence type="ECO:0000256" key="1">
    <source>
        <dbReference type="SAM" id="MobiDB-lite"/>
    </source>
</evidence>